<dbReference type="InterPro" id="IPR013154">
    <property type="entry name" value="ADH-like_N"/>
</dbReference>
<dbReference type="SUPFAM" id="SSF51735">
    <property type="entry name" value="NAD(P)-binding Rossmann-fold domains"/>
    <property type="match status" value="1"/>
</dbReference>
<gene>
    <name evidence="2" type="ORF">J7W16_10945</name>
</gene>
<organism evidence="2 3">
    <name type="scientific">Halalkalibacter suaedae</name>
    <dbReference type="NCBI Taxonomy" id="2822140"/>
    <lineage>
        <taxon>Bacteria</taxon>
        <taxon>Bacillati</taxon>
        <taxon>Bacillota</taxon>
        <taxon>Bacilli</taxon>
        <taxon>Bacillales</taxon>
        <taxon>Bacillaceae</taxon>
        <taxon>Halalkalibacter</taxon>
    </lineage>
</organism>
<name>A0A940WW95_9BACI</name>
<proteinExistence type="predicted"/>
<dbReference type="AlphaFoldDB" id="A0A940WW95"/>
<dbReference type="Proteomes" id="UP000678228">
    <property type="component" value="Unassembled WGS sequence"/>
</dbReference>
<dbReference type="InterPro" id="IPR011032">
    <property type="entry name" value="GroES-like_sf"/>
</dbReference>
<dbReference type="RefSeq" id="WP_210597350.1">
    <property type="nucleotide sequence ID" value="NZ_JAGKSQ010000004.1"/>
</dbReference>
<dbReference type="InterPro" id="IPR052733">
    <property type="entry name" value="Chloroplast_QOR"/>
</dbReference>
<dbReference type="SUPFAM" id="SSF50129">
    <property type="entry name" value="GroES-like"/>
    <property type="match status" value="1"/>
</dbReference>
<feature type="domain" description="Enoyl reductase (ER)" evidence="1">
    <location>
        <begin position="10"/>
        <end position="315"/>
    </location>
</feature>
<evidence type="ECO:0000313" key="2">
    <source>
        <dbReference type="EMBL" id="MBP3951652.1"/>
    </source>
</evidence>
<keyword evidence="3" id="KW-1185">Reference proteome</keyword>
<dbReference type="SMART" id="SM00829">
    <property type="entry name" value="PKS_ER"/>
    <property type="match status" value="1"/>
</dbReference>
<accession>A0A940WW95</accession>
<sequence>MKAIICREYGSADVLQLQEVEKPVPKENEILVRVHSTAVNSADWRLRKAEPAAVRLFFGLTKPRKGILGGVFSGAVEAVGKGVTRFKVDDLLYGSTGMRLGAYAEYICLSEKGAIVTKPKNMSFEEAVSIPFGGLTALHFLKKARVEKRQSIFIYGASGAVGTMAVQLAKYFEAEVTGVCSTANLDLVTSLGADYVIDYTQEDVASSGRSYDIIFDTVGKMSFSASKKLVKKEGIIILGSSNVSKEIQGVWTSISSSRKVISGVASEKADDLIFLKELIEQGYIKPVIDKNYKLEEIPNAHRYVEQGHKKGNVVITII</sequence>
<comment type="caution">
    <text evidence="2">The sequence shown here is derived from an EMBL/GenBank/DDBJ whole genome shotgun (WGS) entry which is preliminary data.</text>
</comment>
<evidence type="ECO:0000313" key="3">
    <source>
        <dbReference type="Proteomes" id="UP000678228"/>
    </source>
</evidence>
<reference evidence="2" key="1">
    <citation type="submission" date="2021-03" db="EMBL/GenBank/DDBJ databases">
        <title>Bacillus suaedae sp. nov., isolated from Suaeda aralocaspica.</title>
        <authorList>
            <person name="Lei R.F.R."/>
        </authorList>
    </citation>
    <scope>NUCLEOTIDE SEQUENCE</scope>
    <source>
        <strain evidence="2">YZJH907-2</strain>
    </source>
</reference>
<dbReference type="PANTHER" id="PTHR44013">
    <property type="entry name" value="ZINC-TYPE ALCOHOL DEHYDROGENASE-LIKE PROTEIN C16A3.02C"/>
    <property type="match status" value="1"/>
</dbReference>
<dbReference type="InterPro" id="IPR036291">
    <property type="entry name" value="NAD(P)-bd_dom_sf"/>
</dbReference>
<dbReference type="CDD" id="cd08267">
    <property type="entry name" value="MDR1"/>
    <property type="match status" value="1"/>
</dbReference>
<dbReference type="GO" id="GO:0016491">
    <property type="term" value="F:oxidoreductase activity"/>
    <property type="evidence" value="ECO:0007669"/>
    <property type="project" value="InterPro"/>
</dbReference>
<dbReference type="PANTHER" id="PTHR44013:SF1">
    <property type="entry name" value="ZINC-TYPE ALCOHOL DEHYDROGENASE-LIKE PROTEIN C16A3.02C"/>
    <property type="match status" value="1"/>
</dbReference>
<dbReference type="Pfam" id="PF08240">
    <property type="entry name" value="ADH_N"/>
    <property type="match status" value="1"/>
</dbReference>
<protein>
    <submittedName>
        <fullName evidence="2">NAD(P)-dependent alcohol dehydrogenase</fullName>
    </submittedName>
</protein>
<evidence type="ECO:0000259" key="1">
    <source>
        <dbReference type="SMART" id="SM00829"/>
    </source>
</evidence>
<dbReference type="Pfam" id="PF13602">
    <property type="entry name" value="ADH_zinc_N_2"/>
    <property type="match status" value="1"/>
</dbReference>
<dbReference type="InterPro" id="IPR020843">
    <property type="entry name" value="ER"/>
</dbReference>
<dbReference type="Gene3D" id="3.40.50.720">
    <property type="entry name" value="NAD(P)-binding Rossmann-like Domain"/>
    <property type="match status" value="1"/>
</dbReference>
<dbReference type="EMBL" id="JAGKSQ010000004">
    <property type="protein sequence ID" value="MBP3951652.1"/>
    <property type="molecule type" value="Genomic_DNA"/>
</dbReference>
<dbReference type="Gene3D" id="3.90.180.10">
    <property type="entry name" value="Medium-chain alcohol dehydrogenases, catalytic domain"/>
    <property type="match status" value="1"/>
</dbReference>